<dbReference type="EMBL" id="CAKOFQ010006713">
    <property type="protein sequence ID" value="CAH1964213.1"/>
    <property type="molecule type" value="Genomic_DNA"/>
</dbReference>
<evidence type="ECO:0000256" key="1">
    <source>
        <dbReference type="PROSITE-ProRule" id="PRU00042"/>
    </source>
</evidence>
<keyword evidence="4" id="KW-1185">Reference proteome</keyword>
<evidence type="ECO:0000313" key="3">
    <source>
        <dbReference type="EMBL" id="CAH1964213.1"/>
    </source>
</evidence>
<dbReference type="OrthoDB" id="10004641at2759"/>
<name>A0A9P0K4M0_ACAOB</name>
<dbReference type="InterPro" id="IPR036236">
    <property type="entry name" value="Znf_C2H2_sf"/>
</dbReference>
<accession>A0A9P0K4M0</accession>
<dbReference type="PROSITE" id="PS50157">
    <property type="entry name" value="ZINC_FINGER_C2H2_2"/>
    <property type="match status" value="1"/>
</dbReference>
<dbReference type="Gene3D" id="3.30.160.60">
    <property type="entry name" value="Classic Zinc Finger"/>
    <property type="match status" value="1"/>
</dbReference>
<keyword evidence="1" id="KW-0479">Metal-binding</keyword>
<feature type="domain" description="C2H2-type" evidence="2">
    <location>
        <begin position="92"/>
        <end position="120"/>
    </location>
</feature>
<dbReference type="InterPro" id="IPR013087">
    <property type="entry name" value="Znf_C2H2_type"/>
</dbReference>
<dbReference type="Proteomes" id="UP001152888">
    <property type="component" value="Unassembled WGS sequence"/>
</dbReference>
<comment type="caution">
    <text evidence="3">The sequence shown here is derived from an EMBL/GenBank/DDBJ whole genome shotgun (WGS) entry which is preliminary data.</text>
</comment>
<dbReference type="Pfam" id="PF13909">
    <property type="entry name" value="zf-H2C2_5"/>
    <property type="match status" value="1"/>
</dbReference>
<protein>
    <recommendedName>
        <fullName evidence="2">C2H2-type domain-containing protein</fullName>
    </recommendedName>
</protein>
<evidence type="ECO:0000313" key="4">
    <source>
        <dbReference type="Proteomes" id="UP001152888"/>
    </source>
</evidence>
<dbReference type="SMART" id="SM00355">
    <property type="entry name" value="ZnF_C2H2"/>
    <property type="match status" value="2"/>
</dbReference>
<keyword evidence="1" id="KW-0862">Zinc</keyword>
<reference evidence="3" key="1">
    <citation type="submission" date="2022-03" db="EMBL/GenBank/DDBJ databases">
        <authorList>
            <person name="Sayadi A."/>
        </authorList>
    </citation>
    <scope>NUCLEOTIDE SEQUENCE</scope>
</reference>
<organism evidence="3 4">
    <name type="scientific">Acanthoscelides obtectus</name>
    <name type="common">Bean weevil</name>
    <name type="synonym">Bruchus obtectus</name>
    <dbReference type="NCBI Taxonomy" id="200917"/>
    <lineage>
        <taxon>Eukaryota</taxon>
        <taxon>Metazoa</taxon>
        <taxon>Ecdysozoa</taxon>
        <taxon>Arthropoda</taxon>
        <taxon>Hexapoda</taxon>
        <taxon>Insecta</taxon>
        <taxon>Pterygota</taxon>
        <taxon>Neoptera</taxon>
        <taxon>Endopterygota</taxon>
        <taxon>Coleoptera</taxon>
        <taxon>Polyphaga</taxon>
        <taxon>Cucujiformia</taxon>
        <taxon>Chrysomeloidea</taxon>
        <taxon>Chrysomelidae</taxon>
        <taxon>Bruchinae</taxon>
        <taxon>Bruchini</taxon>
        <taxon>Acanthoscelides</taxon>
    </lineage>
</organism>
<evidence type="ECO:0000259" key="2">
    <source>
        <dbReference type="PROSITE" id="PS50157"/>
    </source>
</evidence>
<dbReference type="SUPFAM" id="SSF57667">
    <property type="entry name" value="beta-beta-alpha zinc fingers"/>
    <property type="match status" value="1"/>
</dbReference>
<proteinExistence type="predicted"/>
<dbReference type="Pfam" id="PF00096">
    <property type="entry name" value="zf-C2H2"/>
    <property type="match status" value="1"/>
</dbReference>
<sequence>MLDEISRDQIQMLPVWKDVPEETNTEATSAVRVRQGPKVQMSVLSKRLQEKRCATFTYSEYAVRCPNCGHGYKHRSSLSKHIKWECGNVGQFKCQICSYTAKQKVNLIRHLKRVHEVSMEECTGLYP</sequence>
<dbReference type="AlphaFoldDB" id="A0A9P0K4M0"/>
<gene>
    <name evidence="3" type="ORF">ACAOBT_LOCUS5669</name>
</gene>
<keyword evidence="1" id="KW-0863">Zinc-finger</keyword>
<dbReference type="GO" id="GO:0008270">
    <property type="term" value="F:zinc ion binding"/>
    <property type="evidence" value="ECO:0007669"/>
    <property type="project" value="UniProtKB-KW"/>
</dbReference>